<evidence type="ECO:0000313" key="2">
    <source>
        <dbReference type="EMBL" id="ABZ74025.1"/>
    </source>
</evidence>
<evidence type="ECO:0008006" key="3">
    <source>
        <dbReference type="Google" id="ProtNLM"/>
    </source>
</evidence>
<dbReference type="Gene3D" id="3.30.2310.20">
    <property type="entry name" value="RelE-like"/>
    <property type="match status" value="1"/>
</dbReference>
<keyword evidence="1" id="KW-1277">Toxin-antitoxin system</keyword>
<dbReference type="InterPro" id="IPR007712">
    <property type="entry name" value="RelE/ParE_toxin"/>
</dbReference>
<dbReference type="eggNOG" id="COG3668">
    <property type="taxonomic scope" value="Bacteria"/>
</dbReference>
<name>B0T579_CAUSK</name>
<proteinExistence type="predicted"/>
<organism evidence="2">
    <name type="scientific">Caulobacter sp. (strain K31)</name>
    <dbReference type="NCBI Taxonomy" id="366602"/>
    <lineage>
        <taxon>Bacteria</taxon>
        <taxon>Pseudomonadati</taxon>
        <taxon>Pseudomonadota</taxon>
        <taxon>Alphaproteobacteria</taxon>
        <taxon>Caulobacterales</taxon>
        <taxon>Caulobacteraceae</taxon>
        <taxon>Caulobacter</taxon>
    </lineage>
</organism>
<sequence>MMAATHFIAGDSPRAARKFQATIRALLARIGDFPNMGVERPDLVRSPFRVSTVQGFPYLAIYHPSPMPPRIARILHGTQDLATILQSLP</sequence>
<gene>
    <name evidence="2" type="ordered locus">Caul_4905</name>
</gene>
<evidence type="ECO:0000256" key="1">
    <source>
        <dbReference type="ARBA" id="ARBA00022649"/>
    </source>
</evidence>
<reference evidence="2" key="1">
    <citation type="submission" date="2008-01" db="EMBL/GenBank/DDBJ databases">
        <title>Complete sequence of chromosome of Caulobacter sp. K31.</title>
        <authorList>
            <consortium name="US DOE Joint Genome Institute"/>
            <person name="Copeland A."/>
            <person name="Lucas S."/>
            <person name="Lapidus A."/>
            <person name="Barry K."/>
            <person name="Glavina del Rio T."/>
            <person name="Dalin E."/>
            <person name="Tice H."/>
            <person name="Pitluck S."/>
            <person name="Bruce D."/>
            <person name="Goodwin L."/>
            <person name="Thompson L.S."/>
            <person name="Brettin T."/>
            <person name="Detter J.C."/>
            <person name="Han C."/>
            <person name="Schmutz J."/>
            <person name="Larimer F."/>
            <person name="Land M."/>
            <person name="Hauser L."/>
            <person name="Kyrpides N."/>
            <person name="Kim E."/>
            <person name="Stephens C."/>
            <person name="Richardson P."/>
        </authorList>
    </citation>
    <scope>NUCLEOTIDE SEQUENCE [LARGE SCALE GENOMIC DNA]</scope>
    <source>
        <strain evidence="2">K31</strain>
    </source>
</reference>
<dbReference type="EMBL" id="CP000927">
    <property type="protein sequence ID" value="ABZ74025.1"/>
    <property type="molecule type" value="Genomic_DNA"/>
</dbReference>
<dbReference type="HOGENOM" id="CLU_147162_10_1_5"/>
<dbReference type="STRING" id="366602.Caul_4905"/>
<dbReference type="InterPro" id="IPR035093">
    <property type="entry name" value="RelE/ParE_toxin_dom_sf"/>
</dbReference>
<dbReference type="KEGG" id="cak:Caul_4905"/>
<protein>
    <recommendedName>
        <fullName evidence="3">Plasmid stabilization system</fullName>
    </recommendedName>
</protein>
<accession>B0T579</accession>
<dbReference type="AlphaFoldDB" id="B0T579"/>
<dbReference type="Pfam" id="PF05016">
    <property type="entry name" value="ParE_toxin"/>
    <property type="match status" value="1"/>
</dbReference>